<evidence type="ECO:0000313" key="1">
    <source>
        <dbReference type="EMBL" id="CDQ69589.1"/>
    </source>
</evidence>
<name>A0A060WWY7_ONCMY</name>
<dbReference type="EMBL" id="FR904676">
    <property type="protein sequence ID" value="CDQ69589.1"/>
    <property type="molecule type" value="Genomic_DNA"/>
</dbReference>
<dbReference type="Proteomes" id="UP000193380">
    <property type="component" value="Chromosome 16"/>
</dbReference>
<organism evidence="1 2">
    <name type="scientific">Oncorhynchus mykiss</name>
    <name type="common">Rainbow trout</name>
    <name type="synonym">Salmo gairdneri</name>
    <dbReference type="NCBI Taxonomy" id="8022"/>
    <lineage>
        <taxon>Eukaryota</taxon>
        <taxon>Metazoa</taxon>
        <taxon>Chordata</taxon>
        <taxon>Craniata</taxon>
        <taxon>Vertebrata</taxon>
        <taxon>Euteleostomi</taxon>
        <taxon>Actinopterygii</taxon>
        <taxon>Neopterygii</taxon>
        <taxon>Teleostei</taxon>
        <taxon>Protacanthopterygii</taxon>
        <taxon>Salmoniformes</taxon>
        <taxon>Salmonidae</taxon>
        <taxon>Salmoninae</taxon>
        <taxon>Oncorhynchus</taxon>
    </lineage>
</organism>
<dbReference type="AlphaFoldDB" id="A0A060WWY7"/>
<dbReference type="STRING" id="8022.A0A060WWY7"/>
<dbReference type="PaxDb" id="8022-A0A060WWY7"/>
<protein>
    <submittedName>
        <fullName evidence="1">Uncharacterized protein</fullName>
    </submittedName>
</protein>
<proteinExistence type="predicted"/>
<evidence type="ECO:0000313" key="2">
    <source>
        <dbReference type="Proteomes" id="UP000193380"/>
    </source>
</evidence>
<accession>A0A060WWY7</accession>
<reference evidence="1 2" key="1">
    <citation type="journal article" date="2014" name="Nat. Commun.">
        <title>The rainbow trout genome provides novel insights into evolution after whole-genome duplication in vertebrates.</title>
        <authorList>
            <person name="Berthelot C."/>
            <person name="Brunet F."/>
            <person name="Chalopin D."/>
            <person name="Juanchich A."/>
            <person name="Bernard M."/>
            <person name="Noel B."/>
            <person name="Bento P."/>
            <person name="Da Silva C."/>
            <person name="Labadie K."/>
            <person name="Alberti A."/>
            <person name="Aury J.M."/>
            <person name="Louis A."/>
            <person name="Dehais P."/>
            <person name="Bardou P."/>
            <person name="Montfort J."/>
            <person name="Klopp C."/>
            <person name="Cabau C."/>
            <person name="Gaspin C."/>
            <person name="Thorgaard G.H."/>
            <person name="Boussaha M."/>
            <person name="Quillet E."/>
            <person name="Guyomard R."/>
            <person name="Galiana D."/>
            <person name="Bobe J."/>
            <person name="Volff J.N."/>
            <person name="Genet C."/>
            <person name="Wincker P."/>
            <person name="Jaillon O."/>
            <person name="Roest Crollius H."/>
            <person name="Guiguen Y."/>
        </authorList>
    </citation>
    <scope>NUCLEOTIDE SEQUENCE [LARGE SCALE GENOMIC DNA]</scope>
</reference>
<sequence>MAFPNAVLSTCLSSQQLGFFKRAIYYRIMPKYHGVKIRKEERYQFNMGFQPEDPDKKYWITNWTEMQRYYY</sequence>
<gene>
    <name evidence="1" type="ORF">GSONMT00002105001</name>
</gene>